<keyword evidence="2" id="KW-0645">Protease</keyword>
<keyword evidence="3" id="KW-1185">Reference proteome</keyword>
<evidence type="ECO:0000256" key="1">
    <source>
        <dbReference type="SAM" id="Phobius"/>
    </source>
</evidence>
<sequence>MRPDWPTRLGQALLFGAWVSGLAFLVWWFDQWLESVDNPNPNPNPLIYQTEGGGIEVVLKRNRAGHYVASGRINGEPVRFMIDTGATHVALPLDLARRLRLPLGPAETYQTANGPTRAWPTRLERLEIGSLVMQGVRASVLPNLTDEVLLGMSVLKSLELIQRSDTLILRRPPPASTR</sequence>
<dbReference type="SUPFAM" id="SSF50630">
    <property type="entry name" value="Acid proteases"/>
    <property type="match status" value="1"/>
</dbReference>
<dbReference type="GO" id="GO:0004190">
    <property type="term" value="F:aspartic-type endopeptidase activity"/>
    <property type="evidence" value="ECO:0007669"/>
    <property type="project" value="InterPro"/>
</dbReference>
<dbReference type="GO" id="GO:0006508">
    <property type="term" value="P:proteolysis"/>
    <property type="evidence" value="ECO:0007669"/>
    <property type="project" value="UniProtKB-KW"/>
</dbReference>
<dbReference type="InterPro" id="IPR011969">
    <property type="entry name" value="Clan_AA_Asp_peptidase_C"/>
</dbReference>
<dbReference type="KEGG" id="cjap:GWK36_03715"/>
<keyword evidence="1" id="KW-0472">Membrane</keyword>
<keyword evidence="1" id="KW-0812">Transmembrane</keyword>
<name>A0A6G7VGM0_9GAMM</name>
<feature type="transmembrane region" description="Helical" evidence="1">
    <location>
        <begin position="12"/>
        <end position="29"/>
    </location>
</feature>
<keyword evidence="2" id="KW-0378">Hydrolase</keyword>
<evidence type="ECO:0000313" key="3">
    <source>
        <dbReference type="Proteomes" id="UP000502699"/>
    </source>
</evidence>
<protein>
    <submittedName>
        <fullName evidence="2">TIGR02281 family clan AA aspartic protease</fullName>
        <ecNumber evidence="2">3.4.23.-</ecNumber>
    </submittedName>
</protein>
<dbReference type="Gene3D" id="2.40.70.10">
    <property type="entry name" value="Acid Proteases"/>
    <property type="match status" value="1"/>
</dbReference>
<dbReference type="InterPro" id="IPR021109">
    <property type="entry name" value="Peptidase_aspartic_dom_sf"/>
</dbReference>
<keyword evidence="1" id="KW-1133">Transmembrane helix</keyword>
<reference evidence="3" key="1">
    <citation type="submission" date="2020-01" db="EMBL/GenBank/DDBJ databases">
        <title>Caldichromatium gen. nov., sp. nov., a thermophilic purple sulfur bacterium member of the family Chromatiaceae isolated from Nakabusa hot spring, Japan.</title>
        <authorList>
            <person name="Saini M.K."/>
            <person name="Hanada S."/>
            <person name="Tank M."/>
        </authorList>
    </citation>
    <scope>NUCLEOTIDE SEQUENCE [LARGE SCALE GENOMIC DNA]</scope>
    <source>
        <strain evidence="3">No.7</strain>
    </source>
</reference>
<proteinExistence type="predicted"/>
<evidence type="ECO:0000313" key="2">
    <source>
        <dbReference type="EMBL" id="QIK39092.1"/>
    </source>
</evidence>
<dbReference type="NCBIfam" id="TIGR02281">
    <property type="entry name" value="clan_AA_DTGA"/>
    <property type="match status" value="1"/>
</dbReference>
<dbReference type="EC" id="3.4.23.-" evidence="2"/>
<dbReference type="PROSITE" id="PS00141">
    <property type="entry name" value="ASP_PROTEASE"/>
    <property type="match status" value="1"/>
</dbReference>
<organism evidence="2 3">
    <name type="scientific">Caldichromatium japonicum</name>
    <dbReference type="NCBI Taxonomy" id="2699430"/>
    <lineage>
        <taxon>Bacteria</taxon>
        <taxon>Pseudomonadati</taxon>
        <taxon>Pseudomonadota</taxon>
        <taxon>Gammaproteobacteria</taxon>
        <taxon>Chromatiales</taxon>
        <taxon>Chromatiaceae</taxon>
        <taxon>Caldichromatium</taxon>
    </lineage>
</organism>
<accession>A0A6G7VGM0</accession>
<dbReference type="InterPro" id="IPR034122">
    <property type="entry name" value="Retropepsin-like_bacterial"/>
</dbReference>
<dbReference type="AlphaFoldDB" id="A0A6G7VGM0"/>
<dbReference type="EMBL" id="CP048029">
    <property type="protein sequence ID" value="QIK39092.1"/>
    <property type="molecule type" value="Genomic_DNA"/>
</dbReference>
<gene>
    <name evidence="2" type="ORF">GWK36_03715</name>
</gene>
<dbReference type="CDD" id="cd05483">
    <property type="entry name" value="retropepsin_like_bacteria"/>
    <property type="match status" value="1"/>
</dbReference>
<dbReference type="InterPro" id="IPR001969">
    <property type="entry name" value="Aspartic_peptidase_AS"/>
</dbReference>
<dbReference type="Pfam" id="PF13975">
    <property type="entry name" value="gag-asp_proteas"/>
    <property type="match status" value="1"/>
</dbReference>
<dbReference type="Proteomes" id="UP000502699">
    <property type="component" value="Chromosome"/>
</dbReference>